<feature type="compositionally biased region" description="Polar residues" evidence="6">
    <location>
        <begin position="467"/>
        <end position="482"/>
    </location>
</feature>
<dbReference type="PROSITE" id="PS50103">
    <property type="entry name" value="ZF_C3H1"/>
    <property type="match status" value="5"/>
</dbReference>
<feature type="compositionally biased region" description="Polar residues" evidence="6">
    <location>
        <begin position="189"/>
        <end position="214"/>
    </location>
</feature>
<keyword evidence="1 5" id="KW-0479">Metal-binding</keyword>
<feature type="region of interest" description="Disordered" evidence="6">
    <location>
        <begin position="1"/>
        <end position="24"/>
    </location>
</feature>
<feature type="zinc finger region" description="C3H1-type" evidence="5">
    <location>
        <begin position="658"/>
        <end position="681"/>
    </location>
</feature>
<dbReference type="GO" id="GO:0008270">
    <property type="term" value="F:zinc ion binding"/>
    <property type="evidence" value="ECO:0007669"/>
    <property type="project" value="UniProtKB-KW"/>
</dbReference>
<proteinExistence type="predicted"/>
<keyword evidence="9" id="KW-1185">Reference proteome</keyword>
<dbReference type="PANTHER" id="PTHR13119:SF12">
    <property type="entry name" value="PROTEIN SUPPRESSOR OF SABLE"/>
    <property type="match status" value="1"/>
</dbReference>
<feature type="domain" description="C3H1-type" evidence="7">
    <location>
        <begin position="520"/>
        <end position="547"/>
    </location>
</feature>
<evidence type="ECO:0000256" key="5">
    <source>
        <dbReference type="PROSITE-ProRule" id="PRU00723"/>
    </source>
</evidence>
<dbReference type="GO" id="GO:0045892">
    <property type="term" value="P:negative regulation of DNA-templated transcription"/>
    <property type="evidence" value="ECO:0007669"/>
    <property type="project" value="InterPro"/>
</dbReference>
<feature type="compositionally biased region" description="Basic residues" evidence="6">
    <location>
        <begin position="336"/>
        <end position="349"/>
    </location>
</feature>
<feature type="zinc finger region" description="C3H1-type" evidence="5">
    <location>
        <begin position="616"/>
        <end position="644"/>
    </location>
</feature>
<dbReference type="GO" id="GO:0003723">
    <property type="term" value="F:RNA binding"/>
    <property type="evidence" value="ECO:0007669"/>
    <property type="project" value="InterPro"/>
</dbReference>
<evidence type="ECO:0000313" key="9">
    <source>
        <dbReference type="Proteomes" id="UP000053815"/>
    </source>
</evidence>
<dbReference type="STRING" id="91626.A0A0C9MYG3"/>
<dbReference type="InterPro" id="IPR000571">
    <property type="entry name" value="Znf_CCCH"/>
</dbReference>
<feature type="region of interest" description="Disordered" evidence="6">
    <location>
        <begin position="180"/>
        <end position="214"/>
    </location>
</feature>
<dbReference type="InterPro" id="IPR036855">
    <property type="entry name" value="Znf_CCCH_sf"/>
</dbReference>
<feature type="region of interest" description="Disordered" evidence="6">
    <location>
        <begin position="494"/>
        <end position="513"/>
    </location>
</feature>
<protein>
    <recommendedName>
        <fullName evidence="7">C3H1-type domain-containing protein</fullName>
    </recommendedName>
</protein>
<feature type="region of interest" description="Disordered" evidence="6">
    <location>
        <begin position="325"/>
        <end position="369"/>
    </location>
</feature>
<keyword evidence="2" id="KW-0677">Repeat</keyword>
<feature type="region of interest" description="Disordered" evidence="6">
    <location>
        <begin position="384"/>
        <end position="424"/>
    </location>
</feature>
<accession>A0A0C9MYG3</accession>
<dbReference type="Gene3D" id="4.10.1000.10">
    <property type="entry name" value="Zinc finger, CCCH-type"/>
    <property type="match status" value="3"/>
</dbReference>
<feature type="domain" description="C3H1-type" evidence="7">
    <location>
        <begin position="658"/>
        <end position="681"/>
    </location>
</feature>
<feature type="compositionally biased region" description="Basic residues" evidence="6">
    <location>
        <begin position="400"/>
        <end position="415"/>
    </location>
</feature>
<evidence type="ECO:0000256" key="6">
    <source>
        <dbReference type="SAM" id="MobiDB-lite"/>
    </source>
</evidence>
<feature type="compositionally biased region" description="Polar residues" evidence="6">
    <location>
        <begin position="444"/>
        <end position="459"/>
    </location>
</feature>
<keyword evidence="3 5" id="KW-0863">Zinc-finger</keyword>
<dbReference type="Pfam" id="PF14608">
    <property type="entry name" value="zf-CCCH_2"/>
    <property type="match status" value="3"/>
</dbReference>
<evidence type="ECO:0000256" key="2">
    <source>
        <dbReference type="ARBA" id="ARBA00022737"/>
    </source>
</evidence>
<dbReference type="InterPro" id="IPR045124">
    <property type="entry name" value="Su(sable)-like"/>
</dbReference>
<dbReference type="Proteomes" id="UP000053815">
    <property type="component" value="Unassembled WGS sequence"/>
</dbReference>
<dbReference type="InterPro" id="IPR041367">
    <property type="entry name" value="Znf-CCCH_4"/>
</dbReference>
<feature type="zinc finger region" description="C3H1-type" evidence="5">
    <location>
        <begin position="555"/>
        <end position="582"/>
    </location>
</feature>
<evidence type="ECO:0000313" key="8">
    <source>
        <dbReference type="EMBL" id="GAN08687.1"/>
    </source>
</evidence>
<feature type="region of interest" description="Disordered" evidence="6">
    <location>
        <begin position="444"/>
        <end position="483"/>
    </location>
</feature>
<dbReference type="GO" id="GO:0005634">
    <property type="term" value="C:nucleus"/>
    <property type="evidence" value="ECO:0007669"/>
    <property type="project" value="TreeGrafter"/>
</dbReference>
<evidence type="ECO:0000256" key="3">
    <source>
        <dbReference type="ARBA" id="ARBA00022771"/>
    </source>
</evidence>
<feature type="domain" description="C3H1-type" evidence="7">
    <location>
        <begin position="555"/>
        <end position="582"/>
    </location>
</feature>
<feature type="zinc finger region" description="C3H1-type" evidence="5">
    <location>
        <begin position="585"/>
        <end position="607"/>
    </location>
</feature>
<evidence type="ECO:0000259" key="7">
    <source>
        <dbReference type="PROSITE" id="PS50103"/>
    </source>
</evidence>
<dbReference type="EMBL" id="DF836507">
    <property type="protein sequence ID" value="GAN08687.1"/>
    <property type="molecule type" value="Genomic_DNA"/>
</dbReference>
<dbReference type="OrthoDB" id="411372at2759"/>
<evidence type="ECO:0000256" key="1">
    <source>
        <dbReference type="ARBA" id="ARBA00022723"/>
    </source>
</evidence>
<dbReference type="Pfam" id="PF18044">
    <property type="entry name" value="zf-CCCH_4"/>
    <property type="match status" value="1"/>
</dbReference>
<dbReference type="PANTHER" id="PTHR13119">
    <property type="entry name" value="ZINC FINGER CCCH DOMAIN-CONTAINING PROTEI"/>
    <property type="match status" value="1"/>
</dbReference>
<dbReference type="SUPFAM" id="SSF90229">
    <property type="entry name" value="CCCH zinc finger"/>
    <property type="match status" value="4"/>
</dbReference>
<gene>
    <name evidence="8" type="ORF">MAM1_0218d08202</name>
</gene>
<feature type="domain" description="C3H1-type" evidence="7">
    <location>
        <begin position="585"/>
        <end position="607"/>
    </location>
</feature>
<name>A0A0C9MYG3_9FUNG</name>
<feature type="zinc finger region" description="C3H1-type" evidence="5">
    <location>
        <begin position="520"/>
        <end position="547"/>
    </location>
</feature>
<dbReference type="SMART" id="SM00356">
    <property type="entry name" value="ZnF_C3H1"/>
    <property type="match status" value="5"/>
</dbReference>
<dbReference type="AlphaFoldDB" id="A0A0C9MYG3"/>
<feature type="region of interest" description="Disordered" evidence="6">
    <location>
        <begin position="39"/>
        <end position="85"/>
    </location>
</feature>
<keyword evidence="4 5" id="KW-0862">Zinc</keyword>
<feature type="compositionally biased region" description="Polar residues" evidence="6">
    <location>
        <begin position="39"/>
        <end position="56"/>
    </location>
</feature>
<organism evidence="8">
    <name type="scientific">Mucor ambiguus</name>
    <dbReference type="NCBI Taxonomy" id="91626"/>
    <lineage>
        <taxon>Eukaryota</taxon>
        <taxon>Fungi</taxon>
        <taxon>Fungi incertae sedis</taxon>
        <taxon>Mucoromycota</taxon>
        <taxon>Mucoromycotina</taxon>
        <taxon>Mucoromycetes</taxon>
        <taxon>Mucorales</taxon>
        <taxon>Mucorineae</taxon>
        <taxon>Mucoraceae</taxon>
        <taxon>Mucor</taxon>
    </lineage>
</organism>
<evidence type="ECO:0000256" key="4">
    <source>
        <dbReference type="ARBA" id="ARBA00022833"/>
    </source>
</evidence>
<feature type="domain" description="C3H1-type" evidence="7">
    <location>
        <begin position="616"/>
        <end position="644"/>
    </location>
</feature>
<reference evidence="8" key="1">
    <citation type="submission" date="2014-09" db="EMBL/GenBank/DDBJ databases">
        <title>Draft genome sequence of an oleaginous Mucoromycotina fungus Mucor ambiguus NBRC6742.</title>
        <authorList>
            <person name="Takeda I."/>
            <person name="Yamane N."/>
            <person name="Morita T."/>
            <person name="Tamano K."/>
            <person name="Machida M."/>
            <person name="Baker S."/>
            <person name="Koike H."/>
        </authorList>
    </citation>
    <scope>NUCLEOTIDE SEQUENCE</scope>
    <source>
        <strain evidence="8">NBRC 6742</strain>
    </source>
</reference>
<sequence length="696" mass="75935">MSPDKPRSVRQFLMNVPPPSKSVQDDRILEEMNKLHRQNLVQTTAEQAQPKPTTAQIIRRNSLKKPEKRKLTSENGPLSEIDPASDRLAASVRKFKKPSCRISTASPASSSLVATTLSAPSTLAPNSTSSSLGTAPNESAAITQILTQGLTKQNCEPKKSPEKSKFTPIDDILDSIFQSAEKTKDDSSKPASPLSNVDHSPKLNSPSQSVSISAKAISSHQPAFSTVVSSTVQQSSAPASNTVPPTINSCLTALPQSVPSNHLNTANARPVAPWVDAKQSPVHLQASVAATNQVLHPIGASPLPSPPLSAQQSSNLPVLPPSAAGQWLYSSDNPKKISKNQQKKHRQAAKRAANAAKEHADNRSYHSNNLEDADFDTLLELHEKSASTKPSDQQIDKNTKQNKNKKNKNKNKKNKASNSQSDLNQNQHIQNQAAKNGKAVYNQTGTIHQPDNSQSVSQASHHEQDAGSLSVSPTSPHDNSGKPSLEEIARQIIGAPKPLKKPNDTAVNQQNKRQKAKKEFVPLVTCRFFANGYCSNGDACTFKHDKEAAVVQDNPKKKIVCEFFKTGSCCKFDACPFSHDLKLEPCRFFHLNNNCKEASCPYSHEPLNDDMLAKLRKLTGPCRYYHFKGVCNQGDRCPFSHDSVETAELEKVEASIHLCTFYHLDGACAKGDDCFYLHQEATAEQIAELKAKNKKL</sequence>